<evidence type="ECO:0000313" key="8">
    <source>
        <dbReference type="Proteomes" id="UP000295573"/>
    </source>
</evidence>
<evidence type="ECO:0000256" key="1">
    <source>
        <dbReference type="ARBA" id="ARBA00005189"/>
    </source>
</evidence>
<dbReference type="RefSeq" id="WP_132156852.1">
    <property type="nucleotide sequence ID" value="NZ_SLWR01000017.1"/>
</dbReference>
<dbReference type="PANTHER" id="PTHR44307">
    <property type="entry name" value="PHOSPHOETHANOLAMINE METHYLTRANSFERASE"/>
    <property type="match status" value="1"/>
</dbReference>
<name>A0A4R2I8C5_9ACTN</name>
<organism evidence="7 8">
    <name type="scientific">Kribbella antiqua</name>
    <dbReference type="NCBI Taxonomy" id="2512217"/>
    <lineage>
        <taxon>Bacteria</taxon>
        <taxon>Bacillati</taxon>
        <taxon>Actinomycetota</taxon>
        <taxon>Actinomycetes</taxon>
        <taxon>Propionibacteriales</taxon>
        <taxon>Kribbellaceae</taxon>
        <taxon>Kribbella</taxon>
    </lineage>
</organism>
<keyword evidence="2 7" id="KW-0489">Methyltransferase</keyword>
<evidence type="ECO:0000256" key="3">
    <source>
        <dbReference type="ARBA" id="ARBA00022679"/>
    </source>
</evidence>
<evidence type="ECO:0000256" key="5">
    <source>
        <dbReference type="ARBA" id="ARBA00047622"/>
    </source>
</evidence>
<keyword evidence="8" id="KW-1185">Reference proteome</keyword>
<evidence type="ECO:0000259" key="6">
    <source>
        <dbReference type="Pfam" id="PF13649"/>
    </source>
</evidence>
<dbReference type="InterPro" id="IPR029063">
    <property type="entry name" value="SAM-dependent_MTases_sf"/>
</dbReference>
<evidence type="ECO:0000313" key="7">
    <source>
        <dbReference type="EMBL" id="TCO40613.1"/>
    </source>
</evidence>
<protein>
    <submittedName>
        <fullName evidence="7">Ubiquinone/menaquinone biosynthesis C-methylase UbiE</fullName>
    </submittedName>
</protein>
<reference evidence="7 8" key="1">
    <citation type="journal article" date="2015" name="Stand. Genomic Sci.">
        <title>Genomic Encyclopedia of Bacterial and Archaeal Type Strains, Phase III: the genomes of soil and plant-associated and newly described type strains.</title>
        <authorList>
            <person name="Whitman W.B."/>
            <person name="Woyke T."/>
            <person name="Klenk H.P."/>
            <person name="Zhou Y."/>
            <person name="Lilburn T.G."/>
            <person name="Beck B.J."/>
            <person name="De Vos P."/>
            <person name="Vandamme P."/>
            <person name="Eisen J.A."/>
            <person name="Garrity G."/>
            <person name="Hugenholtz P."/>
            <person name="Kyrpides N.C."/>
        </authorList>
    </citation>
    <scope>NUCLEOTIDE SEQUENCE [LARGE SCALE GENOMIC DNA]</scope>
    <source>
        <strain evidence="7 8">VKM Ac-2541</strain>
    </source>
</reference>
<dbReference type="Proteomes" id="UP000295573">
    <property type="component" value="Unassembled WGS sequence"/>
</dbReference>
<dbReference type="CDD" id="cd02440">
    <property type="entry name" value="AdoMet_MTases"/>
    <property type="match status" value="1"/>
</dbReference>
<dbReference type="EMBL" id="SLWR01000017">
    <property type="protein sequence ID" value="TCO40613.1"/>
    <property type="molecule type" value="Genomic_DNA"/>
</dbReference>
<dbReference type="GO" id="GO:0000234">
    <property type="term" value="F:phosphoethanolamine N-methyltransferase activity"/>
    <property type="evidence" value="ECO:0007669"/>
    <property type="project" value="UniProtKB-EC"/>
</dbReference>
<comment type="caution">
    <text evidence="7">The sequence shown here is derived from an EMBL/GenBank/DDBJ whole genome shotgun (WGS) entry which is preliminary data.</text>
</comment>
<evidence type="ECO:0000256" key="4">
    <source>
        <dbReference type="ARBA" id="ARBA00025707"/>
    </source>
</evidence>
<comment type="catalytic activity">
    <reaction evidence="5">
        <text>phosphoethanolamine + S-adenosyl-L-methionine = N-methylethanolamine phosphate + S-adenosyl-L-homocysteine + H(+)</text>
        <dbReference type="Rhea" id="RHEA:20365"/>
        <dbReference type="ChEBI" id="CHEBI:15378"/>
        <dbReference type="ChEBI" id="CHEBI:57781"/>
        <dbReference type="ChEBI" id="CHEBI:57856"/>
        <dbReference type="ChEBI" id="CHEBI:58190"/>
        <dbReference type="ChEBI" id="CHEBI:59789"/>
        <dbReference type="EC" id="2.1.1.103"/>
    </reaction>
    <physiologicalReaction direction="left-to-right" evidence="5">
        <dbReference type="Rhea" id="RHEA:20366"/>
    </physiologicalReaction>
</comment>
<accession>A0A4R2I8C5</accession>
<dbReference type="AlphaFoldDB" id="A0A4R2I8C5"/>
<dbReference type="SUPFAM" id="SSF53335">
    <property type="entry name" value="S-adenosyl-L-methionine-dependent methyltransferases"/>
    <property type="match status" value="1"/>
</dbReference>
<feature type="domain" description="Methyltransferase" evidence="6">
    <location>
        <begin position="58"/>
        <end position="153"/>
    </location>
</feature>
<dbReference type="GO" id="GO:0032259">
    <property type="term" value="P:methylation"/>
    <property type="evidence" value="ECO:0007669"/>
    <property type="project" value="UniProtKB-KW"/>
</dbReference>
<keyword evidence="7" id="KW-0830">Ubiquinone</keyword>
<dbReference type="Gene3D" id="3.40.50.150">
    <property type="entry name" value="Vaccinia Virus protein VP39"/>
    <property type="match status" value="1"/>
</dbReference>
<proteinExistence type="predicted"/>
<gene>
    <name evidence="7" type="ORF">EV646_117154</name>
</gene>
<evidence type="ECO:0000256" key="2">
    <source>
        <dbReference type="ARBA" id="ARBA00022603"/>
    </source>
</evidence>
<keyword evidence="3" id="KW-0808">Transferase</keyword>
<dbReference type="Pfam" id="PF13649">
    <property type="entry name" value="Methyltransf_25"/>
    <property type="match status" value="1"/>
</dbReference>
<dbReference type="InterPro" id="IPR041698">
    <property type="entry name" value="Methyltransf_25"/>
</dbReference>
<dbReference type="OrthoDB" id="9777638at2"/>
<comment type="pathway">
    <text evidence="1">Lipid metabolism.</text>
</comment>
<comment type="pathway">
    <text evidence="4">Phospholipid metabolism.</text>
</comment>
<sequence>MIGTDTTWIDPANEDQLKAWETREGVFWAERAALFEHSLHRYDDWLLRAAGIRDGDRVLDIGCGTGSTTRAAAWLAGSGTALGVDLSSPMLSVATRSARDTGARNARFLQADAQVYRFEPETYDVLVSRTGCMFFADQYAAFANLAAALKPGGRVALLVWQHPSQNPWFTELTTALAGRELPAPPPEAPSPFALADPSRVADILTSAGFDTPECESFKEPTYWGPDVATAEHFVIGILGWLLNDLDEVGRAQALNRLCATLAAHLGPEGVTFPSAAWLVTAHKPT</sequence>
<dbReference type="PANTHER" id="PTHR44307:SF2">
    <property type="entry name" value="PHOSPHOETHANOLAMINE METHYLTRANSFERASE ISOFORM X1"/>
    <property type="match status" value="1"/>
</dbReference>